<protein>
    <submittedName>
        <fullName evidence="1">Uncharacterized protein</fullName>
    </submittedName>
</protein>
<proteinExistence type="predicted"/>
<keyword evidence="2" id="KW-1185">Reference proteome</keyword>
<comment type="caution">
    <text evidence="1">The sequence shown here is derived from an EMBL/GenBank/DDBJ whole genome shotgun (WGS) entry which is preliminary data.</text>
</comment>
<dbReference type="EMBL" id="JASCZI010090908">
    <property type="protein sequence ID" value="MED6147698.1"/>
    <property type="molecule type" value="Genomic_DNA"/>
</dbReference>
<gene>
    <name evidence="1" type="ORF">PIB30_046231</name>
</gene>
<accession>A0ABU6TI98</accession>
<dbReference type="Proteomes" id="UP001341840">
    <property type="component" value="Unassembled WGS sequence"/>
</dbReference>
<reference evidence="1 2" key="1">
    <citation type="journal article" date="2023" name="Plants (Basel)">
        <title>Bridging the Gap: Combining Genomics and Transcriptomics Approaches to Understand Stylosanthes scabra, an Orphan Legume from the Brazilian Caatinga.</title>
        <authorList>
            <person name="Ferreira-Neto J.R.C."/>
            <person name="da Silva M.D."/>
            <person name="Binneck E."/>
            <person name="de Melo N.F."/>
            <person name="da Silva R.H."/>
            <person name="de Melo A.L.T.M."/>
            <person name="Pandolfi V."/>
            <person name="Bustamante F.O."/>
            <person name="Brasileiro-Vidal A.C."/>
            <person name="Benko-Iseppon A.M."/>
        </authorList>
    </citation>
    <scope>NUCLEOTIDE SEQUENCE [LARGE SCALE GENOMIC DNA]</scope>
    <source>
        <tissue evidence="1">Leaves</tissue>
    </source>
</reference>
<evidence type="ECO:0000313" key="2">
    <source>
        <dbReference type="Proteomes" id="UP001341840"/>
    </source>
</evidence>
<sequence>MRVNYKSKDSHHFYMYHTTIPSFLPSSLSISLESFLNYYDSRFWSISCNSEIESFDSKTYAILATESNRGPFDSYRLARFTIRNRAIRLRCPKLHKKKKMVDSNIKSPRSETGTKISVSVPTISVFSVPPDSRDLETECNTPIFDTVDCAYNWDAIFPNLKISKTLNHIISISLS</sequence>
<evidence type="ECO:0000313" key="1">
    <source>
        <dbReference type="EMBL" id="MED6147698.1"/>
    </source>
</evidence>
<name>A0ABU6TI98_9FABA</name>
<organism evidence="1 2">
    <name type="scientific">Stylosanthes scabra</name>
    <dbReference type="NCBI Taxonomy" id="79078"/>
    <lineage>
        <taxon>Eukaryota</taxon>
        <taxon>Viridiplantae</taxon>
        <taxon>Streptophyta</taxon>
        <taxon>Embryophyta</taxon>
        <taxon>Tracheophyta</taxon>
        <taxon>Spermatophyta</taxon>
        <taxon>Magnoliopsida</taxon>
        <taxon>eudicotyledons</taxon>
        <taxon>Gunneridae</taxon>
        <taxon>Pentapetalae</taxon>
        <taxon>rosids</taxon>
        <taxon>fabids</taxon>
        <taxon>Fabales</taxon>
        <taxon>Fabaceae</taxon>
        <taxon>Papilionoideae</taxon>
        <taxon>50 kb inversion clade</taxon>
        <taxon>dalbergioids sensu lato</taxon>
        <taxon>Dalbergieae</taxon>
        <taxon>Pterocarpus clade</taxon>
        <taxon>Stylosanthes</taxon>
    </lineage>
</organism>